<keyword evidence="2" id="KW-1185">Reference proteome</keyword>
<proteinExistence type="predicted"/>
<reference evidence="1" key="1">
    <citation type="journal article" date="2020" name="Stud. Mycol.">
        <title>101 Dothideomycetes genomes: a test case for predicting lifestyles and emergence of pathogens.</title>
        <authorList>
            <person name="Haridas S."/>
            <person name="Albert R."/>
            <person name="Binder M."/>
            <person name="Bloem J."/>
            <person name="Labutti K."/>
            <person name="Salamov A."/>
            <person name="Andreopoulos B."/>
            <person name="Baker S."/>
            <person name="Barry K."/>
            <person name="Bills G."/>
            <person name="Bluhm B."/>
            <person name="Cannon C."/>
            <person name="Castanera R."/>
            <person name="Culley D."/>
            <person name="Daum C."/>
            <person name="Ezra D."/>
            <person name="Gonzalez J."/>
            <person name="Henrissat B."/>
            <person name="Kuo A."/>
            <person name="Liang C."/>
            <person name="Lipzen A."/>
            <person name="Lutzoni F."/>
            <person name="Magnuson J."/>
            <person name="Mondo S."/>
            <person name="Nolan M."/>
            <person name="Ohm R."/>
            <person name="Pangilinan J."/>
            <person name="Park H.-J."/>
            <person name="Ramirez L."/>
            <person name="Alfaro M."/>
            <person name="Sun H."/>
            <person name="Tritt A."/>
            <person name="Yoshinaga Y."/>
            <person name="Zwiers L.-H."/>
            <person name="Turgeon B."/>
            <person name="Goodwin S."/>
            <person name="Spatafora J."/>
            <person name="Crous P."/>
            <person name="Grigoriev I."/>
        </authorList>
    </citation>
    <scope>NUCLEOTIDE SEQUENCE</scope>
    <source>
        <strain evidence="1">CBS 122368</strain>
    </source>
</reference>
<name>A0A6A6J2R1_9PLEO</name>
<dbReference type="Proteomes" id="UP000800094">
    <property type="component" value="Unassembled WGS sequence"/>
</dbReference>
<accession>A0A6A6J2R1</accession>
<dbReference type="AlphaFoldDB" id="A0A6A6J2R1"/>
<sequence>MLNGNSRELGVNRDIPVTQCMITGCSVGSCIEECISTGAARVQSLTKACQSLIAETIATVVGLDSPQSPMRSCPTPGSYEKAMQLRYGVAEQVSSAREIRLPHEAFEGMAVATIQHLWPVHRELSNNSNSAYRAFGFVVDETYDEIRPNERR</sequence>
<evidence type="ECO:0000313" key="1">
    <source>
        <dbReference type="EMBL" id="KAF2257009.1"/>
    </source>
</evidence>
<gene>
    <name evidence="1" type="ORF">BU26DRAFT_33775</name>
</gene>
<dbReference type="EMBL" id="ML987189">
    <property type="protein sequence ID" value="KAF2257009.1"/>
    <property type="molecule type" value="Genomic_DNA"/>
</dbReference>
<dbReference type="RefSeq" id="XP_033692013.1">
    <property type="nucleotide sequence ID" value="XM_033822271.1"/>
</dbReference>
<protein>
    <submittedName>
        <fullName evidence="1">Uncharacterized protein</fullName>
    </submittedName>
</protein>
<dbReference type="PROSITE" id="PS51257">
    <property type="entry name" value="PROKAR_LIPOPROTEIN"/>
    <property type="match status" value="1"/>
</dbReference>
<organism evidence="1 2">
    <name type="scientific">Trematosphaeria pertusa</name>
    <dbReference type="NCBI Taxonomy" id="390896"/>
    <lineage>
        <taxon>Eukaryota</taxon>
        <taxon>Fungi</taxon>
        <taxon>Dikarya</taxon>
        <taxon>Ascomycota</taxon>
        <taxon>Pezizomycotina</taxon>
        <taxon>Dothideomycetes</taxon>
        <taxon>Pleosporomycetidae</taxon>
        <taxon>Pleosporales</taxon>
        <taxon>Massarineae</taxon>
        <taxon>Trematosphaeriaceae</taxon>
        <taxon>Trematosphaeria</taxon>
    </lineage>
</organism>
<dbReference type="GeneID" id="54575601"/>
<evidence type="ECO:0000313" key="2">
    <source>
        <dbReference type="Proteomes" id="UP000800094"/>
    </source>
</evidence>